<reference evidence="1" key="1">
    <citation type="submission" date="2023-12" db="EMBL/GenBank/DDBJ databases">
        <title>Genome assembly of Anisodus tanguticus.</title>
        <authorList>
            <person name="Wang Y.-J."/>
        </authorList>
    </citation>
    <scope>NUCLEOTIDE SEQUENCE</scope>
    <source>
        <strain evidence="1">KB-2021</strain>
        <tissue evidence="1">Leaf</tissue>
    </source>
</reference>
<accession>A0AAE1RY79</accession>
<evidence type="ECO:0000313" key="1">
    <source>
        <dbReference type="EMBL" id="KAK4360974.1"/>
    </source>
</evidence>
<name>A0AAE1RY79_9SOLA</name>
<sequence length="66" mass="7776">MDLVDTNTVKSVHRKEQAEKTDFVVNHRFFWYLLFTPVLTLRNRFACFQGMNEANLIVSYALCGEF</sequence>
<dbReference type="AlphaFoldDB" id="A0AAE1RY79"/>
<keyword evidence="2" id="KW-1185">Reference proteome</keyword>
<dbReference type="Proteomes" id="UP001291623">
    <property type="component" value="Unassembled WGS sequence"/>
</dbReference>
<organism evidence="1 2">
    <name type="scientific">Anisodus tanguticus</name>
    <dbReference type="NCBI Taxonomy" id="243964"/>
    <lineage>
        <taxon>Eukaryota</taxon>
        <taxon>Viridiplantae</taxon>
        <taxon>Streptophyta</taxon>
        <taxon>Embryophyta</taxon>
        <taxon>Tracheophyta</taxon>
        <taxon>Spermatophyta</taxon>
        <taxon>Magnoliopsida</taxon>
        <taxon>eudicotyledons</taxon>
        <taxon>Gunneridae</taxon>
        <taxon>Pentapetalae</taxon>
        <taxon>asterids</taxon>
        <taxon>lamiids</taxon>
        <taxon>Solanales</taxon>
        <taxon>Solanaceae</taxon>
        <taxon>Solanoideae</taxon>
        <taxon>Hyoscyameae</taxon>
        <taxon>Anisodus</taxon>
    </lineage>
</organism>
<protein>
    <submittedName>
        <fullName evidence="1">Uncharacterized protein</fullName>
    </submittedName>
</protein>
<gene>
    <name evidence="1" type="ORF">RND71_019926</name>
</gene>
<proteinExistence type="predicted"/>
<dbReference type="EMBL" id="JAVYJV010000010">
    <property type="protein sequence ID" value="KAK4360974.1"/>
    <property type="molecule type" value="Genomic_DNA"/>
</dbReference>
<comment type="caution">
    <text evidence="1">The sequence shown here is derived from an EMBL/GenBank/DDBJ whole genome shotgun (WGS) entry which is preliminary data.</text>
</comment>
<evidence type="ECO:0000313" key="2">
    <source>
        <dbReference type="Proteomes" id="UP001291623"/>
    </source>
</evidence>